<proteinExistence type="predicted"/>
<accession>A0A3N4KDY7</accession>
<feature type="non-terminal residue" evidence="2">
    <location>
        <position position="270"/>
    </location>
</feature>
<protein>
    <submittedName>
        <fullName evidence="2">Metallo-dependent phosphatase</fullName>
    </submittedName>
</protein>
<dbReference type="CDD" id="cd07379">
    <property type="entry name" value="MPP_239FB"/>
    <property type="match status" value="1"/>
</dbReference>
<organism evidence="2 3">
    <name type="scientific">Morchella conica CCBAS932</name>
    <dbReference type="NCBI Taxonomy" id="1392247"/>
    <lineage>
        <taxon>Eukaryota</taxon>
        <taxon>Fungi</taxon>
        <taxon>Dikarya</taxon>
        <taxon>Ascomycota</taxon>
        <taxon>Pezizomycotina</taxon>
        <taxon>Pezizomycetes</taxon>
        <taxon>Pezizales</taxon>
        <taxon>Morchellaceae</taxon>
        <taxon>Morchella</taxon>
    </lineage>
</organism>
<keyword evidence="3" id="KW-1185">Reference proteome</keyword>
<feature type="domain" description="Calcineurin-like phosphoesterase" evidence="1">
    <location>
        <begin position="49"/>
        <end position="248"/>
    </location>
</feature>
<sequence>PHPSNLDQFLAAPTPFLARVLYNSLPAQRRQPHPPPQQQHGDPEETLTVVCVSDTHGQMPPLPTGDLLLHSGDLTASGTMGELRATLQWIASQPHRYKVVIAGNRELCLDEESRGRSLGISHGPGAHDEKGTSTTTSTTIDWEKLSAAGLVYLQNSSITLHFPAPRDRCIKIFGSPLSPRHHSPHAAFQYTPTEHPWHGLIPPDTDIVLTHTPPQCHLDSWRRFGCGALLRELWRVRPALHVFGHVHAGYGVEVVRWDEMQRLYEGACAG</sequence>
<dbReference type="InParanoid" id="A0A3N4KDY7"/>
<dbReference type="InterPro" id="IPR029052">
    <property type="entry name" value="Metallo-depent_PP-like"/>
</dbReference>
<dbReference type="InterPro" id="IPR004843">
    <property type="entry name" value="Calcineurin-like_PHP"/>
</dbReference>
<reference evidence="2 3" key="1">
    <citation type="journal article" date="2018" name="Nat. Ecol. Evol.">
        <title>Pezizomycetes genomes reveal the molecular basis of ectomycorrhizal truffle lifestyle.</title>
        <authorList>
            <person name="Murat C."/>
            <person name="Payen T."/>
            <person name="Noel B."/>
            <person name="Kuo A."/>
            <person name="Morin E."/>
            <person name="Chen J."/>
            <person name="Kohler A."/>
            <person name="Krizsan K."/>
            <person name="Balestrini R."/>
            <person name="Da Silva C."/>
            <person name="Montanini B."/>
            <person name="Hainaut M."/>
            <person name="Levati E."/>
            <person name="Barry K.W."/>
            <person name="Belfiori B."/>
            <person name="Cichocki N."/>
            <person name="Clum A."/>
            <person name="Dockter R.B."/>
            <person name="Fauchery L."/>
            <person name="Guy J."/>
            <person name="Iotti M."/>
            <person name="Le Tacon F."/>
            <person name="Lindquist E.A."/>
            <person name="Lipzen A."/>
            <person name="Malagnac F."/>
            <person name="Mello A."/>
            <person name="Molinier V."/>
            <person name="Miyauchi S."/>
            <person name="Poulain J."/>
            <person name="Riccioni C."/>
            <person name="Rubini A."/>
            <person name="Sitrit Y."/>
            <person name="Splivallo R."/>
            <person name="Traeger S."/>
            <person name="Wang M."/>
            <person name="Zifcakova L."/>
            <person name="Wipf D."/>
            <person name="Zambonelli A."/>
            <person name="Paolocci F."/>
            <person name="Nowrousian M."/>
            <person name="Ottonello S."/>
            <person name="Baldrian P."/>
            <person name="Spatafora J.W."/>
            <person name="Henrissat B."/>
            <person name="Nagy L.G."/>
            <person name="Aury J.M."/>
            <person name="Wincker P."/>
            <person name="Grigoriev I.V."/>
            <person name="Bonfante P."/>
            <person name="Martin F.M."/>
        </authorList>
    </citation>
    <scope>NUCLEOTIDE SEQUENCE [LARGE SCALE GENOMIC DNA]</scope>
    <source>
        <strain evidence="2 3">CCBAS932</strain>
    </source>
</reference>
<gene>
    <name evidence="2" type="ORF">P167DRAFT_461339</name>
</gene>
<dbReference type="Proteomes" id="UP000277580">
    <property type="component" value="Unassembled WGS sequence"/>
</dbReference>
<dbReference type="Gene3D" id="3.60.21.10">
    <property type="match status" value="1"/>
</dbReference>
<dbReference type="SUPFAM" id="SSF56300">
    <property type="entry name" value="Metallo-dependent phosphatases"/>
    <property type="match status" value="1"/>
</dbReference>
<dbReference type="GO" id="GO:0016787">
    <property type="term" value="F:hydrolase activity"/>
    <property type="evidence" value="ECO:0007669"/>
    <property type="project" value="InterPro"/>
</dbReference>
<dbReference type="PANTHER" id="PTHR12905">
    <property type="entry name" value="METALLOPHOSPHOESTERASE"/>
    <property type="match status" value="1"/>
</dbReference>
<dbReference type="EMBL" id="ML119159">
    <property type="protein sequence ID" value="RPB08754.1"/>
    <property type="molecule type" value="Genomic_DNA"/>
</dbReference>
<dbReference type="AlphaFoldDB" id="A0A3N4KDY7"/>
<evidence type="ECO:0000313" key="3">
    <source>
        <dbReference type="Proteomes" id="UP000277580"/>
    </source>
</evidence>
<dbReference type="OrthoDB" id="630188at2759"/>
<name>A0A3N4KDY7_9PEZI</name>
<evidence type="ECO:0000259" key="1">
    <source>
        <dbReference type="Pfam" id="PF00149"/>
    </source>
</evidence>
<dbReference type="PANTHER" id="PTHR12905:SF28">
    <property type="entry name" value="RHAMNOGALACTURONATE LYASE C-RELATED"/>
    <property type="match status" value="1"/>
</dbReference>
<feature type="non-terminal residue" evidence="2">
    <location>
        <position position="1"/>
    </location>
</feature>
<dbReference type="InterPro" id="IPR051693">
    <property type="entry name" value="UPF0046_metallophosphoest"/>
</dbReference>
<dbReference type="Pfam" id="PF00149">
    <property type="entry name" value="Metallophos"/>
    <property type="match status" value="1"/>
</dbReference>
<evidence type="ECO:0000313" key="2">
    <source>
        <dbReference type="EMBL" id="RPB08754.1"/>
    </source>
</evidence>